<dbReference type="InterPro" id="IPR056184">
    <property type="entry name" value="TRAF_BTBD17"/>
</dbReference>
<name>A0A1S3JQV0_LINAN</name>
<dbReference type="KEGG" id="lak:106175343"/>
<dbReference type="Gene3D" id="2.60.210.10">
    <property type="entry name" value="Apoptosis, Tumor Necrosis Factor Receptor Associated Protein 2, Chain A"/>
    <property type="match status" value="1"/>
</dbReference>
<dbReference type="InterPro" id="IPR051481">
    <property type="entry name" value="BTB-POZ/Galectin-3-binding"/>
</dbReference>
<dbReference type="InterPro" id="IPR002083">
    <property type="entry name" value="MATH/TRAF_dom"/>
</dbReference>
<gene>
    <name evidence="3" type="primary">LOC106175343</name>
</gene>
<reference evidence="3" key="1">
    <citation type="submission" date="2025-08" db="UniProtKB">
        <authorList>
            <consortium name="RefSeq"/>
        </authorList>
    </citation>
    <scope>IDENTIFICATION</scope>
    <source>
        <tissue evidence="3">Gonads</tissue>
    </source>
</reference>
<dbReference type="CDD" id="cd18493">
    <property type="entry name" value="BACK_BTBD17"/>
    <property type="match status" value="1"/>
</dbReference>
<feature type="domain" description="BTB" evidence="1">
    <location>
        <begin position="72"/>
        <end position="141"/>
    </location>
</feature>
<dbReference type="SMART" id="SM00875">
    <property type="entry name" value="BACK"/>
    <property type="match status" value="1"/>
</dbReference>
<evidence type="ECO:0000259" key="1">
    <source>
        <dbReference type="PROSITE" id="PS50097"/>
    </source>
</evidence>
<dbReference type="Gene3D" id="3.30.710.10">
    <property type="entry name" value="Potassium Channel Kv1.1, Chain A"/>
    <property type="match status" value="1"/>
</dbReference>
<proteinExistence type="predicted"/>
<accession>A0A1S3JQV0</accession>
<sequence>MAGLPPSDLQLVDSTLDPTAGEFSAMDTSSFPELSTSSCSSYTLSPEGTYCYGNERKALADQTRFFNSEILSDVILKVGEQTFYAHKLILIKTSDVFERMFSSGWSEANSECVELVEEGPCIEYFARFLKFLYGCQIILSKDSCLPVLVLADKYNVADLKNVCVSFACSSIIPKLQLKQVFHTWFQYATKCDHKQLVSACILALSEEMSEIMLSGEWQREWEELDKNQLIEILKSSDLCVTDEYEVWQAVLAWVKSPQKLERRENYLKEILQYVRFPMMTPDQLYSIEKHVIAETYGELFQEKFIEAYRYHALSISKRADIKLFTNSNYLLRNYTSLRWDKRLKLQNYGSCPKFSEHSLKFSTRSSSFPTQTWDWELRVYPKGFSQTSDDFRCLLYSNLLLDQPRPVEFMVSVVNNTQILCTVTGKKNFSKNRYTVDTEIDKQISVFDLESGNSPYLMDGSLVFQVTLQPVM</sequence>
<dbReference type="SUPFAM" id="SSF54695">
    <property type="entry name" value="POZ domain"/>
    <property type="match status" value="1"/>
</dbReference>
<dbReference type="RefSeq" id="XP_013412740.1">
    <property type="nucleotide sequence ID" value="XM_013557286.1"/>
</dbReference>
<dbReference type="SUPFAM" id="SSF49599">
    <property type="entry name" value="TRAF domain-like"/>
    <property type="match status" value="1"/>
</dbReference>
<dbReference type="Pfam" id="PF00651">
    <property type="entry name" value="BTB"/>
    <property type="match status" value="1"/>
</dbReference>
<dbReference type="InterPro" id="IPR011705">
    <property type="entry name" value="BACK"/>
</dbReference>
<dbReference type="AlphaFoldDB" id="A0A1S3JQV0"/>
<evidence type="ECO:0000313" key="2">
    <source>
        <dbReference type="Proteomes" id="UP000085678"/>
    </source>
</evidence>
<dbReference type="PANTHER" id="PTHR24410">
    <property type="entry name" value="HL07962P-RELATED"/>
    <property type="match status" value="1"/>
</dbReference>
<dbReference type="Pfam" id="PF23651">
    <property type="entry name" value="TRAF_BTBD17"/>
    <property type="match status" value="1"/>
</dbReference>
<dbReference type="STRING" id="7574.A0A1S3JQV0"/>
<dbReference type="OMA" id="FRVQSKW"/>
<dbReference type="SMART" id="SM00225">
    <property type="entry name" value="BTB"/>
    <property type="match status" value="1"/>
</dbReference>
<dbReference type="GeneID" id="106175343"/>
<dbReference type="CDD" id="cd00121">
    <property type="entry name" value="MATH"/>
    <property type="match status" value="1"/>
</dbReference>
<dbReference type="Gene3D" id="1.25.40.420">
    <property type="match status" value="1"/>
</dbReference>
<dbReference type="PANTHER" id="PTHR24410:SF47">
    <property type="entry name" value="BTB DOMAIN-CONTAINING PROTEIN"/>
    <property type="match status" value="1"/>
</dbReference>
<dbReference type="InterPro" id="IPR008974">
    <property type="entry name" value="TRAF-like"/>
</dbReference>
<dbReference type="InParanoid" id="A0A1S3JQV0"/>
<evidence type="ECO:0000313" key="3">
    <source>
        <dbReference type="RefSeq" id="XP_013412740.1"/>
    </source>
</evidence>
<dbReference type="OrthoDB" id="2359033at2759"/>
<dbReference type="InterPro" id="IPR000210">
    <property type="entry name" value="BTB/POZ_dom"/>
</dbReference>
<organism evidence="2 3">
    <name type="scientific">Lingula anatina</name>
    <name type="common">Brachiopod</name>
    <name type="synonym">Lingula unguis</name>
    <dbReference type="NCBI Taxonomy" id="7574"/>
    <lineage>
        <taxon>Eukaryota</taxon>
        <taxon>Metazoa</taxon>
        <taxon>Spiralia</taxon>
        <taxon>Lophotrochozoa</taxon>
        <taxon>Brachiopoda</taxon>
        <taxon>Linguliformea</taxon>
        <taxon>Lingulata</taxon>
        <taxon>Lingulida</taxon>
        <taxon>Linguloidea</taxon>
        <taxon>Lingulidae</taxon>
        <taxon>Lingula</taxon>
    </lineage>
</organism>
<dbReference type="Proteomes" id="UP000085678">
    <property type="component" value="Unplaced"/>
</dbReference>
<dbReference type="Pfam" id="PF07707">
    <property type="entry name" value="BACK"/>
    <property type="match status" value="1"/>
</dbReference>
<dbReference type="PROSITE" id="PS50097">
    <property type="entry name" value="BTB"/>
    <property type="match status" value="1"/>
</dbReference>
<protein>
    <submittedName>
        <fullName evidence="3">BTB/POZ domain-containing protein 17</fullName>
    </submittedName>
</protein>
<dbReference type="InterPro" id="IPR011333">
    <property type="entry name" value="SKP1/BTB/POZ_sf"/>
</dbReference>
<keyword evidence="2" id="KW-1185">Reference proteome</keyword>